<comment type="caution">
    <text evidence="1">The sequence shown here is derived from an EMBL/GenBank/DDBJ whole genome shotgun (WGS) entry which is preliminary data.</text>
</comment>
<dbReference type="Proteomes" id="UP001345963">
    <property type="component" value="Unassembled WGS sequence"/>
</dbReference>
<evidence type="ECO:0000313" key="1">
    <source>
        <dbReference type="EMBL" id="MED6258514.1"/>
    </source>
</evidence>
<name>A0ABU7C7B3_9TELE</name>
<keyword evidence="2" id="KW-1185">Reference proteome</keyword>
<protein>
    <submittedName>
        <fullName evidence="1">Uncharacterized protein</fullName>
    </submittedName>
</protein>
<organism evidence="1 2">
    <name type="scientific">Ataeniobius toweri</name>
    <dbReference type="NCBI Taxonomy" id="208326"/>
    <lineage>
        <taxon>Eukaryota</taxon>
        <taxon>Metazoa</taxon>
        <taxon>Chordata</taxon>
        <taxon>Craniata</taxon>
        <taxon>Vertebrata</taxon>
        <taxon>Euteleostomi</taxon>
        <taxon>Actinopterygii</taxon>
        <taxon>Neopterygii</taxon>
        <taxon>Teleostei</taxon>
        <taxon>Neoteleostei</taxon>
        <taxon>Acanthomorphata</taxon>
        <taxon>Ovalentaria</taxon>
        <taxon>Atherinomorphae</taxon>
        <taxon>Cyprinodontiformes</taxon>
        <taxon>Goodeidae</taxon>
        <taxon>Ataeniobius</taxon>
    </lineage>
</organism>
<sequence length="74" mass="8644">MSFMRWSPEMVFQRALKELPRGSLRDGQSCITVQNRKTLPILDRRWTCCTNFHCPFYSSTLFNPTQLGLNSSWG</sequence>
<proteinExistence type="predicted"/>
<reference evidence="1 2" key="1">
    <citation type="submission" date="2021-07" db="EMBL/GenBank/DDBJ databases">
        <authorList>
            <person name="Palmer J.M."/>
        </authorList>
    </citation>
    <scope>NUCLEOTIDE SEQUENCE [LARGE SCALE GENOMIC DNA]</scope>
    <source>
        <strain evidence="1 2">AT_MEX2019</strain>
        <tissue evidence="1">Muscle</tissue>
    </source>
</reference>
<gene>
    <name evidence="1" type="ORF">ATANTOWER_008446</name>
</gene>
<dbReference type="EMBL" id="JAHUTI010080683">
    <property type="protein sequence ID" value="MED6258514.1"/>
    <property type="molecule type" value="Genomic_DNA"/>
</dbReference>
<evidence type="ECO:0000313" key="2">
    <source>
        <dbReference type="Proteomes" id="UP001345963"/>
    </source>
</evidence>
<accession>A0ABU7C7B3</accession>